<organism evidence="10 11">
    <name type="scientific">Segetibacter aerophilus</name>
    <dbReference type="NCBI Taxonomy" id="670293"/>
    <lineage>
        <taxon>Bacteria</taxon>
        <taxon>Pseudomonadati</taxon>
        <taxon>Bacteroidota</taxon>
        <taxon>Chitinophagia</taxon>
        <taxon>Chitinophagales</taxon>
        <taxon>Chitinophagaceae</taxon>
        <taxon>Segetibacter</taxon>
    </lineage>
</organism>
<dbReference type="PROSITE" id="PS52016">
    <property type="entry name" value="TONB_DEPENDENT_REC_3"/>
    <property type="match status" value="1"/>
</dbReference>
<dbReference type="InterPro" id="IPR023997">
    <property type="entry name" value="TonB-dep_OMP_SusC/RagA_CS"/>
</dbReference>
<dbReference type="Gene3D" id="2.170.130.10">
    <property type="entry name" value="TonB-dependent receptor, plug domain"/>
    <property type="match status" value="1"/>
</dbReference>
<evidence type="ECO:0000256" key="4">
    <source>
        <dbReference type="ARBA" id="ARBA00022692"/>
    </source>
</evidence>
<protein>
    <submittedName>
        <fullName evidence="10">SusC/RagA family TonB-linked outer membrane protein</fullName>
    </submittedName>
</protein>
<dbReference type="FunFam" id="2.170.130.10:FF:000003">
    <property type="entry name" value="SusC/RagA family TonB-linked outer membrane protein"/>
    <property type="match status" value="1"/>
</dbReference>
<keyword evidence="5" id="KW-0732">Signal</keyword>
<dbReference type="InterPro" id="IPR036942">
    <property type="entry name" value="Beta-barrel_TonB_sf"/>
</dbReference>
<dbReference type="Pfam" id="PF13715">
    <property type="entry name" value="CarbopepD_reg_2"/>
    <property type="match status" value="1"/>
</dbReference>
<proteinExistence type="inferred from homology"/>
<name>A0A512BEM9_9BACT</name>
<dbReference type="AlphaFoldDB" id="A0A512BEM9"/>
<evidence type="ECO:0000256" key="3">
    <source>
        <dbReference type="ARBA" id="ARBA00022452"/>
    </source>
</evidence>
<keyword evidence="3 8" id="KW-1134">Transmembrane beta strand</keyword>
<keyword evidence="2 8" id="KW-0813">Transport</keyword>
<dbReference type="InterPro" id="IPR037066">
    <property type="entry name" value="Plug_dom_sf"/>
</dbReference>
<keyword evidence="4 8" id="KW-0812">Transmembrane</keyword>
<accession>A0A512BEM9</accession>
<dbReference type="InterPro" id="IPR012910">
    <property type="entry name" value="Plug_dom"/>
</dbReference>
<sequence>MKICLLSRKGAQKLYAGFSPHPRKLKFLLLITLSFLSFNLFAQQRITGRVTDRDSSLEGVTIMVKGGTAATQTDSKGNFTITAPSNATLVVSNVGYANQEVKVGGRSSINIQMLAAAGQLTDVVVVGYGTQKKVTVTGSVATVKGTELEKSPTVNLSNSLAGRLPGVTAINSGGEPGFDGSTIRIRGTNTTGNSSALIVIDGVPDRAGGLDRINPADIESMSILKDASAAIYGSRAANGVILITTKQGKSGKPVITYDFNKGFAQPTRIPALADAVQYTELLNEQTLFSSIPVSQWGAAWDAFKKTGTYKRTDNNVTVNAPFQPADIQKYADGSDPWGHPNTDWFKTTMKTWSPQDRHGLQISGGSENIRFLASAGYENQDAYYKNSATGYKQYDMRINLDAKVNKYINANIGLTAREEYRFFPTESAGTVFRMLMRGKPTEPEVWPNGLPGPDIENGQNPIVITTSATGYDRDKRDYFQTNGKIDFSNPWIEGLKVSLSGAVDKFSRGTRRFQTPWYLYNWDKRSYEADGKTPLLQKSVRSTFADPRLTQGNENALNINLTALLTYDHTFGDHTVGFLAGTTKETRNADNFNAFRRYFISPAVDQLFAGGAAEQNVGGSASNQARLSYFGRVAYNYREKYLAEFLWRNDGSYIFPEDKRFGFFPGVLVGWNISKENFFKVPFVNNLKIRASYGQLGNDRIAEYQYLPTYAFGTQVINSAVQTTLRERVVPNPDITWEVANNSDIGLEGSLFNNKVFFELDYFYNKRSKILIPRGGSTPSSSGIRSLLPPVNLGKLDNKGYEFRVGYNGKAGDLTFSVSVNGGYAKNKIIFWDEAPGLQPYQTSTGRSYGTNGANFLAYVYDGVFRDEKEIAANTINYSAATGTLRPGDMKFKDVGGPGADGAPDGKIDSWDRVRLDKNRDPTFTGGMSLNMQYHNFDLSLLMQGATGGLLLFNVHETGDFGNYLKYSYEHRWSVDNPSSVDPRLANRGNTYYTNDGQNFGNNTYFLRPSNYLRLKNIEIGYNLGGLGKKIGISRFKVYVNALNLYTWDKMKIWDPESTASNGQYYPQSRIINTGVRVTF</sequence>
<evidence type="ECO:0000256" key="8">
    <source>
        <dbReference type="PROSITE-ProRule" id="PRU01360"/>
    </source>
</evidence>
<dbReference type="InterPro" id="IPR008969">
    <property type="entry name" value="CarboxyPept-like_regulatory"/>
</dbReference>
<evidence type="ECO:0000259" key="9">
    <source>
        <dbReference type="Pfam" id="PF07715"/>
    </source>
</evidence>
<dbReference type="EMBL" id="BJYT01000011">
    <property type="protein sequence ID" value="GEO10433.1"/>
    <property type="molecule type" value="Genomic_DNA"/>
</dbReference>
<evidence type="ECO:0000313" key="10">
    <source>
        <dbReference type="EMBL" id="GEO10433.1"/>
    </source>
</evidence>
<evidence type="ECO:0000256" key="6">
    <source>
        <dbReference type="ARBA" id="ARBA00023136"/>
    </source>
</evidence>
<dbReference type="Proteomes" id="UP000321513">
    <property type="component" value="Unassembled WGS sequence"/>
</dbReference>
<keyword evidence="6 8" id="KW-0472">Membrane</keyword>
<feature type="domain" description="TonB-dependent receptor plug" evidence="9">
    <location>
        <begin position="133"/>
        <end position="240"/>
    </location>
</feature>
<evidence type="ECO:0000256" key="2">
    <source>
        <dbReference type="ARBA" id="ARBA00022448"/>
    </source>
</evidence>
<dbReference type="PANTHER" id="PTHR30069">
    <property type="entry name" value="TONB-DEPENDENT OUTER MEMBRANE RECEPTOR"/>
    <property type="match status" value="1"/>
</dbReference>
<keyword evidence="11" id="KW-1185">Reference proteome</keyword>
<dbReference type="SUPFAM" id="SSF49464">
    <property type="entry name" value="Carboxypeptidase regulatory domain-like"/>
    <property type="match status" value="1"/>
</dbReference>
<dbReference type="SUPFAM" id="SSF56935">
    <property type="entry name" value="Porins"/>
    <property type="match status" value="1"/>
</dbReference>
<dbReference type="InterPro" id="IPR023996">
    <property type="entry name" value="TonB-dep_OMP_SusC/RagA"/>
</dbReference>
<gene>
    <name evidence="10" type="ORF">SAE01_29290</name>
</gene>
<dbReference type="GO" id="GO:0009279">
    <property type="term" value="C:cell outer membrane"/>
    <property type="evidence" value="ECO:0007669"/>
    <property type="project" value="UniProtKB-SubCell"/>
</dbReference>
<dbReference type="RefSeq" id="WP_147204551.1">
    <property type="nucleotide sequence ID" value="NZ_BJYT01000011.1"/>
</dbReference>
<evidence type="ECO:0000256" key="7">
    <source>
        <dbReference type="ARBA" id="ARBA00023237"/>
    </source>
</evidence>
<reference evidence="10 11" key="1">
    <citation type="submission" date="2019-07" db="EMBL/GenBank/DDBJ databases">
        <title>Whole genome shotgun sequence of Segetibacter aerophilus NBRC 106135.</title>
        <authorList>
            <person name="Hosoyama A."/>
            <person name="Uohara A."/>
            <person name="Ohji S."/>
            <person name="Ichikawa N."/>
        </authorList>
    </citation>
    <scope>NUCLEOTIDE SEQUENCE [LARGE SCALE GENOMIC DNA]</scope>
    <source>
        <strain evidence="10 11">NBRC 106135</strain>
    </source>
</reference>
<evidence type="ECO:0000256" key="5">
    <source>
        <dbReference type="ARBA" id="ARBA00022729"/>
    </source>
</evidence>
<comment type="subcellular location">
    <subcellularLocation>
        <location evidence="1 8">Cell outer membrane</location>
        <topology evidence="1 8">Multi-pass membrane protein</topology>
    </subcellularLocation>
</comment>
<comment type="caution">
    <text evidence="10">The sequence shown here is derived from an EMBL/GenBank/DDBJ whole genome shotgun (WGS) entry which is preliminary data.</text>
</comment>
<dbReference type="NCBIfam" id="TIGR04057">
    <property type="entry name" value="SusC_RagA_signa"/>
    <property type="match status" value="1"/>
</dbReference>
<dbReference type="OrthoDB" id="601301at2"/>
<evidence type="ECO:0000313" key="11">
    <source>
        <dbReference type="Proteomes" id="UP000321513"/>
    </source>
</evidence>
<dbReference type="GO" id="GO:0044718">
    <property type="term" value="P:siderophore transmembrane transport"/>
    <property type="evidence" value="ECO:0007669"/>
    <property type="project" value="TreeGrafter"/>
</dbReference>
<dbReference type="NCBIfam" id="TIGR04056">
    <property type="entry name" value="OMP_RagA_SusC"/>
    <property type="match status" value="1"/>
</dbReference>
<comment type="similarity">
    <text evidence="8">Belongs to the TonB-dependent receptor family.</text>
</comment>
<dbReference type="InterPro" id="IPR039426">
    <property type="entry name" value="TonB-dep_rcpt-like"/>
</dbReference>
<dbReference type="Gene3D" id="2.40.170.20">
    <property type="entry name" value="TonB-dependent receptor, beta-barrel domain"/>
    <property type="match status" value="1"/>
</dbReference>
<dbReference type="Pfam" id="PF07715">
    <property type="entry name" value="Plug"/>
    <property type="match status" value="1"/>
</dbReference>
<dbReference type="PANTHER" id="PTHR30069:SF29">
    <property type="entry name" value="HEMOGLOBIN AND HEMOGLOBIN-HAPTOGLOBIN-BINDING PROTEIN 1-RELATED"/>
    <property type="match status" value="1"/>
</dbReference>
<dbReference type="Gene3D" id="2.60.40.1120">
    <property type="entry name" value="Carboxypeptidase-like, regulatory domain"/>
    <property type="match status" value="1"/>
</dbReference>
<evidence type="ECO:0000256" key="1">
    <source>
        <dbReference type="ARBA" id="ARBA00004571"/>
    </source>
</evidence>
<keyword evidence="7 8" id="KW-0998">Cell outer membrane</keyword>
<dbReference type="GO" id="GO:0015344">
    <property type="term" value="F:siderophore uptake transmembrane transporter activity"/>
    <property type="evidence" value="ECO:0007669"/>
    <property type="project" value="TreeGrafter"/>
</dbReference>